<evidence type="ECO:0000256" key="5">
    <source>
        <dbReference type="SAM" id="Phobius"/>
    </source>
</evidence>
<dbReference type="Pfam" id="PF00083">
    <property type="entry name" value="Sugar_tr"/>
    <property type="match status" value="2"/>
</dbReference>
<gene>
    <name evidence="7" type="primary">LOC107072903</name>
</gene>
<evidence type="ECO:0000313" key="6">
    <source>
        <dbReference type="Proteomes" id="UP000694924"/>
    </source>
</evidence>
<dbReference type="InterPro" id="IPR005829">
    <property type="entry name" value="Sugar_transporter_CS"/>
</dbReference>
<keyword evidence="3 5" id="KW-1133">Transmembrane helix</keyword>
<dbReference type="PANTHER" id="PTHR48021">
    <property type="match status" value="1"/>
</dbReference>
<feature type="transmembrane region" description="Helical" evidence="5">
    <location>
        <begin position="47"/>
        <end position="66"/>
    </location>
</feature>
<dbReference type="InterPro" id="IPR036259">
    <property type="entry name" value="MFS_trans_sf"/>
</dbReference>
<dbReference type="Gene3D" id="1.20.1250.20">
    <property type="entry name" value="MFS general substrate transporter like domains"/>
    <property type="match status" value="2"/>
</dbReference>
<dbReference type="PROSITE" id="PS00217">
    <property type="entry name" value="SUGAR_TRANSPORT_2"/>
    <property type="match status" value="1"/>
</dbReference>
<dbReference type="SUPFAM" id="SSF103473">
    <property type="entry name" value="MFS general substrate transporter"/>
    <property type="match status" value="2"/>
</dbReference>
<keyword evidence="6" id="KW-1185">Reference proteome</keyword>
<evidence type="ECO:0000256" key="1">
    <source>
        <dbReference type="ARBA" id="ARBA00004141"/>
    </source>
</evidence>
<name>A0ABM1J8B5_POLDO</name>
<keyword evidence="2 5" id="KW-0812">Transmembrane</keyword>
<feature type="transmembrane region" description="Helical" evidence="5">
    <location>
        <begin position="177"/>
        <end position="196"/>
    </location>
</feature>
<dbReference type="Proteomes" id="UP000694924">
    <property type="component" value="Unplaced"/>
</dbReference>
<feature type="transmembrane region" description="Helical" evidence="5">
    <location>
        <begin position="73"/>
        <end position="95"/>
    </location>
</feature>
<dbReference type="RefSeq" id="XP_015188703.1">
    <property type="nucleotide sequence ID" value="XM_015333217.1"/>
</dbReference>
<comment type="subcellular location">
    <subcellularLocation>
        <location evidence="1">Membrane</location>
        <topology evidence="1">Multi-pass membrane protein</topology>
    </subcellularLocation>
</comment>
<feature type="transmembrane region" description="Helical" evidence="5">
    <location>
        <begin position="107"/>
        <end position="131"/>
    </location>
</feature>
<evidence type="ECO:0000256" key="4">
    <source>
        <dbReference type="ARBA" id="ARBA00023136"/>
    </source>
</evidence>
<keyword evidence="4 5" id="KW-0472">Membrane</keyword>
<protein>
    <submittedName>
        <fullName evidence="7">Facilitated trehalose transporter Tret1-like</fullName>
    </submittedName>
</protein>
<feature type="transmembrane region" description="Helical" evidence="5">
    <location>
        <begin position="12"/>
        <end position="35"/>
    </location>
</feature>
<sequence>MQGSMWFLVPYIMWYLARFLSGISLGLGFLVAPIYLGEISSVKTRGANGTMISIMCNLGILLSFITVPLGRKLIILVSGIITGLLDLTISSYFYAKDYFKVDVSSYYVIPVIASISTIFFCNFGFCSVLLIMMSEIFAVEVKVLSSCILGIISGILAMINGKLYILLAISLNYGHGLPFLGFCLFVWVNTALLYYMSPETKGKTFIEIQRELQD</sequence>
<dbReference type="InterPro" id="IPR050549">
    <property type="entry name" value="MFS_Trehalose_Transporter"/>
</dbReference>
<dbReference type="InterPro" id="IPR005828">
    <property type="entry name" value="MFS_sugar_transport-like"/>
</dbReference>
<dbReference type="PANTHER" id="PTHR48021:SF1">
    <property type="entry name" value="GH07001P-RELATED"/>
    <property type="match status" value="1"/>
</dbReference>
<evidence type="ECO:0000313" key="7">
    <source>
        <dbReference type="RefSeq" id="XP_015188703.1"/>
    </source>
</evidence>
<reference evidence="7" key="1">
    <citation type="submission" date="2025-08" db="UniProtKB">
        <authorList>
            <consortium name="RefSeq"/>
        </authorList>
    </citation>
    <scope>IDENTIFICATION</scope>
    <source>
        <tissue evidence="7">Whole body</tissue>
    </source>
</reference>
<accession>A0ABM1J8B5</accession>
<evidence type="ECO:0000256" key="3">
    <source>
        <dbReference type="ARBA" id="ARBA00022989"/>
    </source>
</evidence>
<organism evidence="6 7">
    <name type="scientific">Polistes dominula</name>
    <name type="common">European paper wasp</name>
    <name type="synonym">Vespa dominula</name>
    <dbReference type="NCBI Taxonomy" id="743375"/>
    <lineage>
        <taxon>Eukaryota</taxon>
        <taxon>Metazoa</taxon>
        <taxon>Ecdysozoa</taxon>
        <taxon>Arthropoda</taxon>
        <taxon>Hexapoda</taxon>
        <taxon>Insecta</taxon>
        <taxon>Pterygota</taxon>
        <taxon>Neoptera</taxon>
        <taxon>Endopterygota</taxon>
        <taxon>Hymenoptera</taxon>
        <taxon>Apocrita</taxon>
        <taxon>Aculeata</taxon>
        <taxon>Vespoidea</taxon>
        <taxon>Vespidae</taxon>
        <taxon>Polistinae</taxon>
        <taxon>Polistini</taxon>
        <taxon>Polistes</taxon>
    </lineage>
</organism>
<dbReference type="GeneID" id="107072903"/>
<evidence type="ECO:0000256" key="2">
    <source>
        <dbReference type="ARBA" id="ARBA00022692"/>
    </source>
</evidence>
<feature type="transmembrane region" description="Helical" evidence="5">
    <location>
        <begin position="143"/>
        <end position="165"/>
    </location>
</feature>
<proteinExistence type="predicted"/>